<dbReference type="InterPro" id="IPR013216">
    <property type="entry name" value="Methyltransf_11"/>
</dbReference>
<keyword evidence="3" id="KW-1185">Reference proteome</keyword>
<dbReference type="Pfam" id="PF08241">
    <property type="entry name" value="Methyltransf_11"/>
    <property type="match status" value="1"/>
</dbReference>
<protein>
    <submittedName>
        <fullName evidence="2">Methyltransferase domain-containing protein</fullName>
    </submittedName>
</protein>
<dbReference type="InterPro" id="IPR029063">
    <property type="entry name" value="SAM-dependent_MTases_sf"/>
</dbReference>
<evidence type="ECO:0000313" key="2">
    <source>
        <dbReference type="EMBL" id="SHF19722.1"/>
    </source>
</evidence>
<evidence type="ECO:0000313" key="3">
    <source>
        <dbReference type="Proteomes" id="UP000184476"/>
    </source>
</evidence>
<dbReference type="STRING" id="112248.SAMN05444392_11030"/>
<dbReference type="SUPFAM" id="SSF53335">
    <property type="entry name" value="S-adenosyl-L-methionine-dependent methyltransferases"/>
    <property type="match status" value="1"/>
</dbReference>
<keyword evidence="2" id="KW-0808">Transferase</keyword>
<dbReference type="OrthoDB" id="9804312at2"/>
<reference evidence="2 3" key="1">
    <citation type="submission" date="2016-11" db="EMBL/GenBank/DDBJ databases">
        <authorList>
            <person name="Jaros S."/>
            <person name="Januszkiewicz K."/>
            <person name="Wedrychowicz H."/>
        </authorList>
    </citation>
    <scope>NUCLEOTIDE SEQUENCE [LARGE SCALE GENOMIC DNA]</scope>
    <source>
        <strain evidence="2 3">DSM 44666</strain>
    </source>
</reference>
<dbReference type="CDD" id="cd02440">
    <property type="entry name" value="AdoMet_MTases"/>
    <property type="match status" value="1"/>
</dbReference>
<sequence length="216" mass="25489">MRSQLKYWNSVANEKEFTTDFQNELFSKYVNKDGYILDYGCGYGRTLLDLNERKFTNLYGVDFSEAMIKRAKSHGMPIQFDTVESGKIPFSDNFFDAVLLLAVLTCVYQDQEQNDILNEIKRVLKPEGILYINDFLLNDDQRNKKRYEQYSDKYSTYGVFELSDGAILRHHSENRVGKLTRDFEELKYEKIRFFTMNGNRSNGFVYVGRNKKEDRI</sequence>
<gene>
    <name evidence="2" type="ORF">SAMN05444392_11030</name>
</gene>
<dbReference type="GO" id="GO:0032259">
    <property type="term" value="P:methylation"/>
    <property type="evidence" value="ECO:0007669"/>
    <property type="project" value="UniProtKB-KW"/>
</dbReference>
<dbReference type="EMBL" id="FQVL01000010">
    <property type="protein sequence ID" value="SHF19722.1"/>
    <property type="molecule type" value="Genomic_DNA"/>
</dbReference>
<organism evidence="2 3">
    <name type="scientific">Seinonella peptonophila</name>
    <dbReference type="NCBI Taxonomy" id="112248"/>
    <lineage>
        <taxon>Bacteria</taxon>
        <taxon>Bacillati</taxon>
        <taxon>Bacillota</taxon>
        <taxon>Bacilli</taxon>
        <taxon>Bacillales</taxon>
        <taxon>Thermoactinomycetaceae</taxon>
        <taxon>Seinonella</taxon>
    </lineage>
</organism>
<proteinExistence type="predicted"/>
<dbReference type="GO" id="GO:0008757">
    <property type="term" value="F:S-adenosylmethionine-dependent methyltransferase activity"/>
    <property type="evidence" value="ECO:0007669"/>
    <property type="project" value="InterPro"/>
</dbReference>
<dbReference type="RefSeq" id="WP_073155910.1">
    <property type="nucleotide sequence ID" value="NZ_FQVL01000010.1"/>
</dbReference>
<evidence type="ECO:0000259" key="1">
    <source>
        <dbReference type="Pfam" id="PF08241"/>
    </source>
</evidence>
<keyword evidence="2" id="KW-0489">Methyltransferase</keyword>
<accession>A0A1M4ZPJ3</accession>
<dbReference type="Proteomes" id="UP000184476">
    <property type="component" value="Unassembled WGS sequence"/>
</dbReference>
<dbReference type="PANTHER" id="PTHR43591">
    <property type="entry name" value="METHYLTRANSFERASE"/>
    <property type="match status" value="1"/>
</dbReference>
<name>A0A1M4ZPJ3_9BACL</name>
<feature type="domain" description="Methyltransferase type 11" evidence="1">
    <location>
        <begin position="37"/>
        <end position="132"/>
    </location>
</feature>
<dbReference type="Gene3D" id="3.40.50.150">
    <property type="entry name" value="Vaccinia Virus protein VP39"/>
    <property type="match status" value="1"/>
</dbReference>
<dbReference type="AlphaFoldDB" id="A0A1M4ZPJ3"/>